<dbReference type="AlphaFoldDB" id="A0A1N7LZX2"/>
<protein>
    <submittedName>
        <fullName evidence="3">Uncharacterized protein</fullName>
    </submittedName>
</protein>
<evidence type="ECO:0000256" key="1">
    <source>
        <dbReference type="SAM" id="SignalP"/>
    </source>
</evidence>
<dbReference type="Proteomes" id="UP000186246">
    <property type="component" value="Unassembled WGS sequence"/>
</dbReference>
<dbReference type="STRING" id="551459.SAMN05421796_103241"/>
<dbReference type="RefSeq" id="WP_076451267.1">
    <property type="nucleotide sequence ID" value="NZ_FTOJ01000003.1"/>
</dbReference>
<keyword evidence="1" id="KW-0732">Signal</keyword>
<accession>A0A1N7LZX2</accession>
<reference evidence="2 5" key="1">
    <citation type="submission" date="2016-11" db="EMBL/GenBank/DDBJ databases">
        <title>Whole genomes of Flavobacteriaceae.</title>
        <authorList>
            <person name="Stine C."/>
            <person name="Li C."/>
            <person name="Tadesse D."/>
        </authorList>
    </citation>
    <scope>NUCLEOTIDE SEQUENCE [LARGE SCALE GENOMIC DNA]</scope>
    <source>
        <strain evidence="2 5">DSM 21068</strain>
    </source>
</reference>
<evidence type="ECO:0000313" key="5">
    <source>
        <dbReference type="Proteomes" id="UP000238314"/>
    </source>
</evidence>
<reference evidence="4" key="3">
    <citation type="submission" date="2017-01" db="EMBL/GenBank/DDBJ databases">
        <authorList>
            <person name="Varghese N."/>
            <person name="Submissions S."/>
        </authorList>
    </citation>
    <scope>NUCLEOTIDE SEQUENCE [LARGE SCALE GENOMIC DNA]</scope>
    <source>
        <strain evidence="4">DSM 21068</strain>
    </source>
</reference>
<feature type="chain" id="PRO_5044563797" evidence="1">
    <location>
        <begin position="26"/>
        <end position="95"/>
    </location>
</feature>
<evidence type="ECO:0000313" key="3">
    <source>
        <dbReference type="EMBL" id="SIS79367.1"/>
    </source>
</evidence>
<organism evidence="3 4">
    <name type="scientific">Chryseobacterium piscicola</name>
    <dbReference type="NCBI Taxonomy" id="551459"/>
    <lineage>
        <taxon>Bacteria</taxon>
        <taxon>Pseudomonadati</taxon>
        <taxon>Bacteroidota</taxon>
        <taxon>Flavobacteriia</taxon>
        <taxon>Flavobacteriales</taxon>
        <taxon>Weeksellaceae</taxon>
        <taxon>Chryseobacterium group</taxon>
        <taxon>Chryseobacterium</taxon>
    </lineage>
</organism>
<sequence>MKSWLKITAMFLIFIFSASFSTVNAQRHHNKDRKYYYKSVKHHHKRVAHHYRKPQRHLYYGSVAHHRPSRLAYKQNNRKMRHYSPRKTVIIINHR</sequence>
<evidence type="ECO:0000313" key="4">
    <source>
        <dbReference type="Proteomes" id="UP000186246"/>
    </source>
</evidence>
<dbReference type="EMBL" id="MUGO01000009">
    <property type="protein sequence ID" value="PQA94850.1"/>
    <property type="molecule type" value="Genomic_DNA"/>
</dbReference>
<dbReference type="Proteomes" id="UP000238314">
    <property type="component" value="Unassembled WGS sequence"/>
</dbReference>
<reference evidence="3" key="2">
    <citation type="submission" date="2017-01" db="EMBL/GenBank/DDBJ databases">
        <authorList>
            <person name="Mah S.A."/>
            <person name="Swanson W.J."/>
            <person name="Moy G.W."/>
            <person name="Vacquier V.D."/>
        </authorList>
    </citation>
    <scope>NUCLEOTIDE SEQUENCE [LARGE SCALE GENOMIC DNA]</scope>
    <source>
        <strain evidence="3">DSM 21068</strain>
    </source>
</reference>
<feature type="signal peptide" evidence="1">
    <location>
        <begin position="1"/>
        <end position="25"/>
    </location>
</feature>
<dbReference type="EMBL" id="FTOJ01000003">
    <property type="protein sequence ID" value="SIS79367.1"/>
    <property type="molecule type" value="Genomic_DNA"/>
</dbReference>
<gene>
    <name evidence="2" type="ORF">B0A70_07010</name>
    <name evidence="3" type="ORF">SAMN05421796_103241</name>
</gene>
<keyword evidence="5" id="KW-1185">Reference proteome</keyword>
<name>A0A1N7LZX2_9FLAO</name>
<evidence type="ECO:0000313" key="2">
    <source>
        <dbReference type="EMBL" id="PQA94850.1"/>
    </source>
</evidence>
<proteinExistence type="predicted"/>